<accession>A0ABR7E3W6</accession>
<evidence type="ECO:0000259" key="6">
    <source>
        <dbReference type="Pfam" id="PF07980"/>
    </source>
</evidence>
<dbReference type="InterPro" id="IPR033985">
    <property type="entry name" value="SusD-like_N"/>
</dbReference>
<dbReference type="Proteomes" id="UP000644010">
    <property type="component" value="Unassembled WGS sequence"/>
</dbReference>
<comment type="similarity">
    <text evidence="2">Belongs to the SusD family.</text>
</comment>
<comment type="subcellular location">
    <subcellularLocation>
        <location evidence="1">Cell outer membrane</location>
    </subcellularLocation>
</comment>
<dbReference type="Pfam" id="PF07980">
    <property type="entry name" value="SusD_RagB"/>
    <property type="match status" value="1"/>
</dbReference>
<dbReference type="Pfam" id="PF14322">
    <property type="entry name" value="SusD-like_3"/>
    <property type="match status" value="1"/>
</dbReference>
<dbReference type="Gene3D" id="1.25.40.390">
    <property type="match status" value="1"/>
</dbReference>
<reference evidence="8 9" key="1">
    <citation type="submission" date="2020-08" db="EMBL/GenBank/DDBJ databases">
        <title>Genome public.</title>
        <authorList>
            <person name="Liu C."/>
            <person name="Sun Q."/>
        </authorList>
    </citation>
    <scope>NUCLEOTIDE SEQUENCE [LARGE SCALE GENOMIC DNA]</scope>
    <source>
        <strain evidence="8 9">BX2</strain>
    </source>
</reference>
<gene>
    <name evidence="8" type="ORF">H8S77_16430</name>
</gene>
<keyword evidence="9" id="KW-1185">Reference proteome</keyword>
<feature type="domain" description="RagB/SusD" evidence="6">
    <location>
        <begin position="310"/>
        <end position="617"/>
    </location>
</feature>
<name>A0ABR7E3W6_9BACT</name>
<dbReference type="SUPFAM" id="SSF48452">
    <property type="entry name" value="TPR-like"/>
    <property type="match status" value="1"/>
</dbReference>
<evidence type="ECO:0000256" key="1">
    <source>
        <dbReference type="ARBA" id="ARBA00004442"/>
    </source>
</evidence>
<protein>
    <submittedName>
        <fullName evidence="8">RagB/SusD family nutrient uptake outer membrane protein</fullName>
    </submittedName>
</protein>
<evidence type="ECO:0000256" key="2">
    <source>
        <dbReference type="ARBA" id="ARBA00006275"/>
    </source>
</evidence>
<organism evidence="8 9">
    <name type="scientific">Parabacteroides segnis</name>
    <dbReference type="NCBI Taxonomy" id="2763058"/>
    <lineage>
        <taxon>Bacteria</taxon>
        <taxon>Pseudomonadati</taxon>
        <taxon>Bacteroidota</taxon>
        <taxon>Bacteroidia</taxon>
        <taxon>Bacteroidales</taxon>
        <taxon>Tannerellaceae</taxon>
        <taxon>Parabacteroides</taxon>
    </lineage>
</organism>
<sequence length="625" mass="70854">MKKLILAISTIFCLSGCNYLDIVPDDTPLLEDAFKNEQTAEGFMYSCYAQIPDYTNFRSNIAWLTTPEVVYSYHWIDAWFASIGLQQGKYSASNPVVDVWRPSYRGIRQCYTFLDNMEGVPGVNISPEDLVQRKKEWKAQCNFLIAYYHYILLQHYGPIVIVDRLIDMNETGDEYYRPRKTYDECVEAIAEMFDTAIADLPVSVGTDDYGRPTKMAAQALKARMYLYAASPLFNGNSKLYANFKNLDGTNLISQTYDKEKWKKALDETEKAIKLAEEGGRSLYRSKKTGSAFDVAVDAERYVMTDPWNEELIWGYSGTKETIDNGNSYQKHVIPRGMGATTGVIGGIGTTLPIVKMFFTQNGLPIDKDPDYKMDKIMTIEPGDSTIYLHRDREPRFYAWIGFDRGDYPCNGITNLKLRAGERNGAEWANGAANLGRDLIYGGYAIAKGIHPDAKMTATQRSIVSYPYILARLGELYLNYAEAYVEYYGKLDGKALEYINAIRNRAGIPNMETSYAKIGGLPTGDALINAVRLERTIELLFEGHMFYDYRRWMTASKEFAGMEDGMIGLNVAGATAEDFYKETRLTTQPYIFNSKEYLHPINQEDINVNRNLVQNPGWGVDILPEL</sequence>
<dbReference type="InterPro" id="IPR012944">
    <property type="entry name" value="SusD_RagB_dom"/>
</dbReference>
<feature type="domain" description="SusD-like N-terminal" evidence="7">
    <location>
        <begin position="86"/>
        <end position="226"/>
    </location>
</feature>
<evidence type="ECO:0000256" key="4">
    <source>
        <dbReference type="ARBA" id="ARBA00023136"/>
    </source>
</evidence>
<keyword evidence="4" id="KW-0472">Membrane</keyword>
<evidence type="ECO:0000256" key="5">
    <source>
        <dbReference type="ARBA" id="ARBA00023237"/>
    </source>
</evidence>
<evidence type="ECO:0000313" key="9">
    <source>
        <dbReference type="Proteomes" id="UP000644010"/>
    </source>
</evidence>
<evidence type="ECO:0000259" key="7">
    <source>
        <dbReference type="Pfam" id="PF14322"/>
    </source>
</evidence>
<dbReference type="EMBL" id="JACOOI010000018">
    <property type="protein sequence ID" value="MBC5644465.1"/>
    <property type="molecule type" value="Genomic_DNA"/>
</dbReference>
<evidence type="ECO:0000256" key="3">
    <source>
        <dbReference type="ARBA" id="ARBA00022729"/>
    </source>
</evidence>
<dbReference type="InterPro" id="IPR011990">
    <property type="entry name" value="TPR-like_helical_dom_sf"/>
</dbReference>
<evidence type="ECO:0000313" key="8">
    <source>
        <dbReference type="EMBL" id="MBC5644465.1"/>
    </source>
</evidence>
<comment type="caution">
    <text evidence="8">The sequence shown here is derived from an EMBL/GenBank/DDBJ whole genome shotgun (WGS) entry which is preliminary data.</text>
</comment>
<keyword evidence="5" id="KW-0998">Cell outer membrane</keyword>
<dbReference type="RefSeq" id="WP_186960340.1">
    <property type="nucleotide sequence ID" value="NZ_JACOOI010000018.1"/>
</dbReference>
<keyword evidence="3" id="KW-0732">Signal</keyword>
<proteinExistence type="inferred from homology"/>